<dbReference type="PANTHER" id="PTHR37379:SF1">
    <property type="entry name" value="OS01G0220500 PROTEIN"/>
    <property type="match status" value="1"/>
</dbReference>
<sequence length="99" mass="11461">MGDAAKEVYYVFMNYDPHYERLRLDRSKKGIQVLNRYLSNKHKQFLAKLLQPNTYKKKSSLAIVDGFAVEINQEQAEVIRSAKEVRVVDKNMELPSGAQ</sequence>
<evidence type="ECO:0000313" key="2">
    <source>
        <dbReference type="Proteomes" id="UP000233837"/>
    </source>
</evidence>
<dbReference type="Proteomes" id="UP000233837">
    <property type="component" value="Unassembled WGS sequence"/>
</dbReference>
<reference evidence="1 2" key="1">
    <citation type="journal article" date="2016" name="Sci. Rep.">
        <title>The Dendrobium catenatum Lindl. genome sequence provides insights into polysaccharide synthase, floral development and adaptive evolution.</title>
        <authorList>
            <person name="Zhang G.Q."/>
            <person name="Xu Q."/>
            <person name="Bian C."/>
            <person name="Tsai W.C."/>
            <person name="Yeh C.M."/>
            <person name="Liu K.W."/>
            <person name="Yoshida K."/>
            <person name="Zhang L.S."/>
            <person name="Chang S.B."/>
            <person name="Chen F."/>
            <person name="Shi Y."/>
            <person name="Su Y.Y."/>
            <person name="Zhang Y.Q."/>
            <person name="Chen L.J."/>
            <person name="Yin Y."/>
            <person name="Lin M."/>
            <person name="Huang H."/>
            <person name="Deng H."/>
            <person name="Wang Z.W."/>
            <person name="Zhu S.L."/>
            <person name="Zhao X."/>
            <person name="Deng C."/>
            <person name="Niu S.C."/>
            <person name="Huang J."/>
            <person name="Wang M."/>
            <person name="Liu G.H."/>
            <person name="Yang H.J."/>
            <person name="Xiao X.J."/>
            <person name="Hsiao Y.Y."/>
            <person name="Wu W.L."/>
            <person name="Chen Y.Y."/>
            <person name="Mitsuda N."/>
            <person name="Ohme-Takagi M."/>
            <person name="Luo Y.B."/>
            <person name="Van de Peer Y."/>
            <person name="Liu Z.J."/>
        </authorList>
    </citation>
    <scope>NUCLEOTIDE SEQUENCE [LARGE SCALE GENOMIC DNA]</scope>
    <source>
        <tissue evidence="1">The whole plant</tissue>
    </source>
</reference>
<dbReference type="OrthoDB" id="1537661at2759"/>
<gene>
    <name evidence="1" type="ORF">MA16_Dca010197</name>
</gene>
<accession>A0A2I0WAE5</accession>
<name>A0A2I0WAE5_9ASPA</name>
<organism evidence="1 2">
    <name type="scientific">Dendrobium catenatum</name>
    <dbReference type="NCBI Taxonomy" id="906689"/>
    <lineage>
        <taxon>Eukaryota</taxon>
        <taxon>Viridiplantae</taxon>
        <taxon>Streptophyta</taxon>
        <taxon>Embryophyta</taxon>
        <taxon>Tracheophyta</taxon>
        <taxon>Spermatophyta</taxon>
        <taxon>Magnoliopsida</taxon>
        <taxon>Liliopsida</taxon>
        <taxon>Asparagales</taxon>
        <taxon>Orchidaceae</taxon>
        <taxon>Epidendroideae</taxon>
        <taxon>Malaxideae</taxon>
        <taxon>Dendrobiinae</taxon>
        <taxon>Dendrobium</taxon>
    </lineage>
</organism>
<proteinExistence type="predicted"/>
<dbReference type="PANTHER" id="PTHR37379">
    <property type="entry name" value="OS01G0220500 PROTEIN"/>
    <property type="match status" value="1"/>
</dbReference>
<evidence type="ECO:0000313" key="1">
    <source>
        <dbReference type="EMBL" id="PKU72627.1"/>
    </source>
</evidence>
<keyword evidence="2" id="KW-1185">Reference proteome</keyword>
<reference evidence="1 2" key="2">
    <citation type="journal article" date="2017" name="Nature">
        <title>The Apostasia genome and the evolution of orchids.</title>
        <authorList>
            <person name="Zhang G.Q."/>
            <person name="Liu K.W."/>
            <person name="Li Z."/>
            <person name="Lohaus R."/>
            <person name="Hsiao Y.Y."/>
            <person name="Niu S.C."/>
            <person name="Wang J.Y."/>
            <person name="Lin Y.C."/>
            <person name="Xu Q."/>
            <person name="Chen L.J."/>
            <person name="Yoshida K."/>
            <person name="Fujiwara S."/>
            <person name="Wang Z.W."/>
            <person name="Zhang Y.Q."/>
            <person name="Mitsuda N."/>
            <person name="Wang M."/>
            <person name="Liu G.H."/>
            <person name="Pecoraro L."/>
            <person name="Huang H.X."/>
            <person name="Xiao X.J."/>
            <person name="Lin M."/>
            <person name="Wu X.Y."/>
            <person name="Wu W.L."/>
            <person name="Chen Y.Y."/>
            <person name="Chang S.B."/>
            <person name="Sakamoto S."/>
            <person name="Ohme-Takagi M."/>
            <person name="Yagi M."/>
            <person name="Zeng S.J."/>
            <person name="Shen C.Y."/>
            <person name="Yeh C.M."/>
            <person name="Luo Y.B."/>
            <person name="Tsai W.C."/>
            <person name="Van de Peer Y."/>
            <person name="Liu Z.J."/>
        </authorList>
    </citation>
    <scope>NUCLEOTIDE SEQUENCE [LARGE SCALE GENOMIC DNA]</scope>
    <source>
        <tissue evidence="1">The whole plant</tissue>
    </source>
</reference>
<dbReference type="AlphaFoldDB" id="A0A2I0WAE5"/>
<dbReference type="EMBL" id="KZ502814">
    <property type="protein sequence ID" value="PKU72627.1"/>
    <property type="molecule type" value="Genomic_DNA"/>
</dbReference>
<protein>
    <submittedName>
        <fullName evidence="1">Uncharacterized protein</fullName>
    </submittedName>
</protein>